<dbReference type="Gene3D" id="2.40.170.20">
    <property type="entry name" value="TonB-dependent receptor, beta-barrel domain"/>
    <property type="match status" value="1"/>
</dbReference>
<dbReference type="InterPro" id="IPR041700">
    <property type="entry name" value="OMP_b-brl_3"/>
</dbReference>
<name>A0A0B7HIH4_9FLAO</name>
<keyword evidence="6" id="KW-0472">Membrane</keyword>
<evidence type="ECO:0000256" key="4">
    <source>
        <dbReference type="ARBA" id="ARBA00022692"/>
    </source>
</evidence>
<dbReference type="Gene3D" id="2.60.40.1120">
    <property type="entry name" value="Carboxypeptidase-like, regulatory domain"/>
    <property type="match status" value="1"/>
</dbReference>
<dbReference type="Pfam" id="PF07715">
    <property type="entry name" value="Plug"/>
    <property type="match status" value="1"/>
</dbReference>
<evidence type="ECO:0000256" key="8">
    <source>
        <dbReference type="SAM" id="MobiDB-lite"/>
    </source>
</evidence>
<dbReference type="InterPro" id="IPR036942">
    <property type="entry name" value="Beta-barrel_TonB_sf"/>
</dbReference>
<feature type="region of interest" description="Disordered" evidence="8">
    <location>
        <begin position="825"/>
        <end position="845"/>
    </location>
</feature>
<evidence type="ECO:0000256" key="2">
    <source>
        <dbReference type="ARBA" id="ARBA00022448"/>
    </source>
</evidence>
<sequence>MFSLNHLFFLMSNELYFYKVKLFIMKKLVFLFTFITFSAWGQEFSISGKVIDNETKTPLEYATIVLESLNNPSKITGGVTNEKGEFNVKAPKGVYHLKVQFFSFKTYEVKNFNLNENKKLGNIILKIDVEELSGVEVVAERTTVELHLDKKVYNVGQDMTVKGGSVSDVLDNVPSVSVDTEGKVSFRGNESVQILINGKPSALSGVNDEALRQLPAESIERVEVISNPSSRYDAEGTAGIINIILKKGSAVGFMGSVTASVGNPEAYEVGTNLSLRKKDWTFFTNVSYRDRNSPGNTKFSQQNLNDLGKVANFQDENRKTNRFRNGYNFNFGAEYRINEQSSITNSFVLGSSKGKNTTDTDFFNYDVNRVLTAKRYRNNTESDDDFRFQYSLNFEHKFNNDGHKLTADYQFSSSKEDENAIIKERNLTTNTDLETEQTIGKEKGIKHLAQIDYVLPFGENNKSQFEAGYRGTLDETDIDFTAGIFDAVGNLIRNPNFSNHFFYEQYINAFYSQLGTKLGKWNFMGGLRFEHTKVISLLKDTNENYSKKYSGLFPSVYLGYEFSEEQQLSVSYSRRLRRPWSRFINPFVSRSSNTNLFSGNPDLDPTYTNAFDVAYLKRWDKVSLNTSVYYNHSTEVFEMISLETGDFITVNGLSVPVMMRRPINLSDEDRVGVEFTANYTPKKNWRFSLNMNFYHYKSSGSYTYTNYKNITTTQNFDTEANSWSSRFTAKLPLIYNIDFQINVTYSAPRKSAQSEIEGNLSANLALSKEIFNKKGNISLNVSDLFNSRKMIADTQTARVITHSEMQWRQRQIMLNFTYRFGNIKGQQKERKNQRDNTMEDTEMEF</sequence>
<dbReference type="InterPro" id="IPR012910">
    <property type="entry name" value="Plug_dom"/>
</dbReference>
<dbReference type="InterPro" id="IPR039426">
    <property type="entry name" value="TonB-dep_rcpt-like"/>
</dbReference>
<dbReference type="InterPro" id="IPR037066">
    <property type="entry name" value="Plug_dom_sf"/>
</dbReference>
<feature type="compositionally biased region" description="Basic and acidic residues" evidence="8">
    <location>
        <begin position="826"/>
        <end position="837"/>
    </location>
</feature>
<dbReference type="AlphaFoldDB" id="A0A0B7HIH4"/>
<dbReference type="Pfam" id="PF13715">
    <property type="entry name" value="CarbopepD_reg_2"/>
    <property type="match status" value="1"/>
</dbReference>
<evidence type="ECO:0000256" key="1">
    <source>
        <dbReference type="ARBA" id="ARBA00004571"/>
    </source>
</evidence>
<feature type="domain" description="Outer membrane protein beta-barrel" evidence="10">
    <location>
        <begin position="396"/>
        <end position="818"/>
    </location>
</feature>
<organism evidence="11 12">
    <name type="scientific">Capnocytophaga cynodegmi</name>
    <dbReference type="NCBI Taxonomy" id="28189"/>
    <lineage>
        <taxon>Bacteria</taxon>
        <taxon>Pseudomonadati</taxon>
        <taxon>Bacteroidota</taxon>
        <taxon>Flavobacteriia</taxon>
        <taxon>Flavobacteriales</taxon>
        <taxon>Flavobacteriaceae</taxon>
        <taxon>Capnocytophaga</taxon>
    </lineage>
</organism>
<gene>
    <name evidence="11" type="ORF">CCYN74_360033</name>
</gene>
<evidence type="ECO:0000256" key="3">
    <source>
        <dbReference type="ARBA" id="ARBA00022452"/>
    </source>
</evidence>
<keyword evidence="3" id="KW-1134">Transmembrane beta strand</keyword>
<feature type="domain" description="TonB-dependent receptor plug" evidence="9">
    <location>
        <begin position="163"/>
        <end position="240"/>
    </location>
</feature>
<dbReference type="GO" id="GO:0015344">
    <property type="term" value="F:siderophore uptake transmembrane transporter activity"/>
    <property type="evidence" value="ECO:0007669"/>
    <property type="project" value="TreeGrafter"/>
</dbReference>
<evidence type="ECO:0000256" key="6">
    <source>
        <dbReference type="ARBA" id="ARBA00023136"/>
    </source>
</evidence>
<dbReference type="SUPFAM" id="SSF56935">
    <property type="entry name" value="Porins"/>
    <property type="match status" value="1"/>
</dbReference>
<protein>
    <recommendedName>
        <fullName evidence="13">TonB-dependent receptor</fullName>
    </recommendedName>
</protein>
<dbReference type="GO" id="GO:0044718">
    <property type="term" value="P:siderophore transmembrane transport"/>
    <property type="evidence" value="ECO:0007669"/>
    <property type="project" value="TreeGrafter"/>
</dbReference>
<dbReference type="Gene3D" id="2.170.130.10">
    <property type="entry name" value="TonB-dependent receptor, plug domain"/>
    <property type="match status" value="1"/>
</dbReference>
<keyword evidence="2" id="KW-0813">Transport</keyword>
<evidence type="ECO:0000256" key="5">
    <source>
        <dbReference type="ARBA" id="ARBA00022729"/>
    </source>
</evidence>
<dbReference type="Proteomes" id="UP000038083">
    <property type="component" value="Unassembled WGS sequence"/>
</dbReference>
<dbReference type="PANTHER" id="PTHR30069">
    <property type="entry name" value="TONB-DEPENDENT OUTER MEMBRANE RECEPTOR"/>
    <property type="match status" value="1"/>
</dbReference>
<dbReference type="SUPFAM" id="SSF49464">
    <property type="entry name" value="Carboxypeptidase regulatory domain-like"/>
    <property type="match status" value="1"/>
</dbReference>
<evidence type="ECO:0008006" key="13">
    <source>
        <dbReference type="Google" id="ProtNLM"/>
    </source>
</evidence>
<keyword evidence="7" id="KW-0998">Cell outer membrane</keyword>
<reference evidence="11 12" key="1">
    <citation type="submission" date="2015-01" db="EMBL/GenBank/DDBJ databases">
        <authorList>
            <person name="Xiang T."/>
            <person name="Song Y."/>
            <person name="Huang L."/>
            <person name="Wang B."/>
            <person name="Wu P."/>
        </authorList>
    </citation>
    <scope>NUCLEOTIDE SEQUENCE [LARGE SCALE GENOMIC DNA]</scope>
    <source>
        <strain evidence="11 12">Ccy74</strain>
    </source>
</reference>
<dbReference type="GO" id="GO:0009279">
    <property type="term" value="C:cell outer membrane"/>
    <property type="evidence" value="ECO:0007669"/>
    <property type="project" value="UniProtKB-SubCell"/>
</dbReference>
<keyword evidence="5" id="KW-0732">Signal</keyword>
<dbReference type="InterPro" id="IPR008969">
    <property type="entry name" value="CarboxyPept-like_regulatory"/>
</dbReference>
<dbReference type="EMBL" id="CDOG01000030">
    <property type="protein sequence ID" value="CEN39536.1"/>
    <property type="molecule type" value="Genomic_DNA"/>
</dbReference>
<evidence type="ECO:0000259" key="9">
    <source>
        <dbReference type="Pfam" id="PF07715"/>
    </source>
</evidence>
<evidence type="ECO:0000256" key="7">
    <source>
        <dbReference type="ARBA" id="ARBA00023237"/>
    </source>
</evidence>
<dbReference type="Pfam" id="PF14905">
    <property type="entry name" value="OMP_b-brl_3"/>
    <property type="match status" value="1"/>
</dbReference>
<keyword evidence="4" id="KW-0812">Transmembrane</keyword>
<dbReference type="PANTHER" id="PTHR30069:SF29">
    <property type="entry name" value="HEMOGLOBIN AND HEMOGLOBIN-HAPTOGLOBIN-BINDING PROTEIN 1-RELATED"/>
    <property type="match status" value="1"/>
</dbReference>
<accession>A0A0B7HIH4</accession>
<evidence type="ECO:0000313" key="11">
    <source>
        <dbReference type="EMBL" id="CEN39536.1"/>
    </source>
</evidence>
<evidence type="ECO:0000259" key="10">
    <source>
        <dbReference type="Pfam" id="PF14905"/>
    </source>
</evidence>
<comment type="subcellular location">
    <subcellularLocation>
        <location evidence="1">Cell outer membrane</location>
        <topology evidence="1">Multi-pass membrane protein</topology>
    </subcellularLocation>
</comment>
<proteinExistence type="predicted"/>
<evidence type="ECO:0000313" key="12">
    <source>
        <dbReference type="Proteomes" id="UP000038083"/>
    </source>
</evidence>